<dbReference type="GO" id="GO:0019905">
    <property type="term" value="F:syntaxin binding"/>
    <property type="evidence" value="ECO:0007669"/>
    <property type="project" value="TreeGrafter"/>
</dbReference>
<reference evidence="6" key="1">
    <citation type="submission" date="2023-08" db="EMBL/GenBank/DDBJ databases">
        <authorList>
            <person name="Chen Y."/>
            <person name="Shah S."/>
            <person name="Dougan E. K."/>
            <person name="Thang M."/>
            <person name="Chan C."/>
        </authorList>
    </citation>
    <scope>NUCLEOTIDE SEQUENCE</scope>
</reference>
<dbReference type="GO" id="GO:0005096">
    <property type="term" value="F:GTPase activator activity"/>
    <property type="evidence" value="ECO:0007669"/>
    <property type="project" value="TreeGrafter"/>
</dbReference>
<dbReference type="InterPro" id="IPR015943">
    <property type="entry name" value="WD40/YVTN_repeat-like_dom_sf"/>
</dbReference>
<keyword evidence="2" id="KW-0963">Cytoplasm</keyword>
<dbReference type="GO" id="GO:0045159">
    <property type="term" value="F:myosin II binding"/>
    <property type="evidence" value="ECO:0007669"/>
    <property type="project" value="TreeGrafter"/>
</dbReference>
<comment type="caution">
    <text evidence="6">The sequence shown here is derived from an EMBL/GenBank/DDBJ whole genome shotgun (WGS) entry which is preliminary data.</text>
</comment>
<evidence type="ECO:0000256" key="1">
    <source>
        <dbReference type="ARBA" id="ARBA00004496"/>
    </source>
</evidence>
<organism evidence="6 7">
    <name type="scientific">Effrenium voratum</name>
    <dbReference type="NCBI Taxonomy" id="2562239"/>
    <lineage>
        <taxon>Eukaryota</taxon>
        <taxon>Sar</taxon>
        <taxon>Alveolata</taxon>
        <taxon>Dinophyceae</taxon>
        <taxon>Suessiales</taxon>
        <taxon>Symbiodiniaceae</taxon>
        <taxon>Effrenium</taxon>
    </lineage>
</organism>
<dbReference type="Gene3D" id="2.130.10.10">
    <property type="entry name" value="YVTN repeat-like/Quinoprotein amine dehydrogenase"/>
    <property type="match status" value="2"/>
</dbReference>
<name>A0AA36MIK5_9DINO</name>
<evidence type="ECO:0000313" key="7">
    <source>
        <dbReference type="Proteomes" id="UP001178507"/>
    </source>
</evidence>
<dbReference type="SUPFAM" id="SSF50998">
    <property type="entry name" value="Quinoprotein alcohol dehydrogenase-like"/>
    <property type="match status" value="1"/>
</dbReference>
<dbReference type="GO" id="GO:0005737">
    <property type="term" value="C:cytoplasm"/>
    <property type="evidence" value="ECO:0007669"/>
    <property type="project" value="UniProtKB-SubCell"/>
</dbReference>
<dbReference type="GO" id="GO:0005886">
    <property type="term" value="C:plasma membrane"/>
    <property type="evidence" value="ECO:0007669"/>
    <property type="project" value="TreeGrafter"/>
</dbReference>
<dbReference type="EMBL" id="CAUJNA010000171">
    <property type="protein sequence ID" value="CAJ1373036.1"/>
    <property type="molecule type" value="Genomic_DNA"/>
</dbReference>
<dbReference type="InterPro" id="IPR011047">
    <property type="entry name" value="Quinoprotein_ADH-like_sf"/>
</dbReference>
<dbReference type="GO" id="GO:0006893">
    <property type="term" value="P:Golgi to plasma membrane transport"/>
    <property type="evidence" value="ECO:0007669"/>
    <property type="project" value="TreeGrafter"/>
</dbReference>
<dbReference type="PANTHER" id="PTHR10241:SF25">
    <property type="entry name" value="TOMOSYN, ISOFORM C"/>
    <property type="match status" value="1"/>
</dbReference>
<evidence type="ECO:0000313" key="6">
    <source>
        <dbReference type="EMBL" id="CAJ1373036.1"/>
    </source>
</evidence>
<evidence type="ECO:0000256" key="2">
    <source>
        <dbReference type="ARBA" id="ARBA00022490"/>
    </source>
</evidence>
<evidence type="ECO:0000256" key="4">
    <source>
        <dbReference type="SAM" id="MobiDB-lite"/>
    </source>
</evidence>
<dbReference type="PROSITE" id="PS50892">
    <property type="entry name" value="V_SNARE"/>
    <property type="match status" value="1"/>
</dbReference>
<dbReference type="PANTHER" id="PTHR10241">
    <property type="entry name" value="LETHAL 2 GIANT LARVAE PROTEIN"/>
    <property type="match status" value="1"/>
</dbReference>
<comment type="subcellular location">
    <subcellularLocation>
        <location evidence="1">Cytoplasm</location>
    </subcellularLocation>
</comment>
<keyword evidence="7" id="KW-1185">Reference proteome</keyword>
<feature type="domain" description="V-SNARE coiled-coil homology" evidence="5">
    <location>
        <begin position="1102"/>
        <end position="1163"/>
    </location>
</feature>
<evidence type="ECO:0000259" key="5">
    <source>
        <dbReference type="PROSITE" id="PS50892"/>
    </source>
</evidence>
<dbReference type="InterPro" id="IPR042855">
    <property type="entry name" value="V_SNARE_CC"/>
</dbReference>
<evidence type="ECO:0000256" key="3">
    <source>
        <dbReference type="PROSITE-ProRule" id="PRU00290"/>
    </source>
</evidence>
<dbReference type="Proteomes" id="UP001178507">
    <property type="component" value="Unassembled WGS sequence"/>
</dbReference>
<dbReference type="GO" id="GO:0006887">
    <property type="term" value="P:exocytosis"/>
    <property type="evidence" value="ECO:0007669"/>
    <property type="project" value="TreeGrafter"/>
</dbReference>
<protein>
    <recommendedName>
        <fullName evidence="5">V-SNARE coiled-coil homology domain-containing protein</fullName>
    </recommendedName>
</protein>
<dbReference type="SUPFAM" id="SSF58038">
    <property type="entry name" value="SNARE fusion complex"/>
    <property type="match status" value="1"/>
</dbReference>
<sequence length="1163" mass="122699">MAFFKEGLSKLMGKGHADAPSPRLRLGEGCFLGPGAVVPQTLTSWNSVIAYCTDAGHVRVFGPEMEVTLKNPAAPLHPEFLLFPRPGLILVIGVSSCAVAPSQAAPSDTGKATWMLQWWELSGSGAAQAVQPVQAAVLRFGVTCVSVAEEACLVFLGTDEGDVRVFDAAGESPHLASYCVPWGTLSRADRPCPVAALSASPEASPELLVATGEGALMLWSFEKHKVARSFDPISAVTSVLWSQKASHFLAATRSDVSLFSRGSGAPLARLALPGGPAQAVELLHWEGEGTNGQLLLRRGAPKPSLLCFSGENWSKVDVLLPDVAGAALLIDATCTPALASEELEAMSSPATSEPLVVAVGLAGALQVVAAGGQSWPATWGSLPLANVSCVQVLPQAVLERAVAPTQERFFALRDGELEAAQATPSENLGTADGWFVCPEPDEPDEADAAQELVHWQLPEAVAELHCELSLGLDAKAELRVDGTVLVFDAAEQRVALVPADAPGEEVEVDLAPGVSHLLQLKLTDDGVMALLLDEVPLALAPLSRPKTMAFRCLHGELRLRNIFEPGHSSSPEPRREIPEPVQLVEAMYAHHAAHFRSFLAGDASGSEPHAVAFAESWNLLAGGCQGLLASGHKDGTVRLWLRGRSSVLLLQVLSLQPRPALPWRPRFDQATEAIPKGYDGVDACPAFCAGEASASSSVSAVVLEPRVAAVAAGSCDGEVVVFLWQTTPQKMSDSEAAEWRVQMLLHASEEDAGVTQEAKDLPCGFACAMRLRQHQASIAVLKVVPFRERLQVFSADASSRICISDCYSGELLFSHTPKQNSPSQGPGPPPETLEAVAFSNCILPGQDQEDGSYVCAFSSGELRQIAGGSAGFKLLDGRIRETRLPQVCGGQVLALQVFPHFLVAAQPNGASVFPREKASLAQASVKFAKRALAAEVGHLAEPCLLALLSTGQLEVFSLPSLQPVASLPVASAASIISAPELLRPAPGGFCSDGYFTLQGAGAMWMCCVEGLACQLDASAKATASAQLVQALQPQASPTEPDQSKPHGLLGALFGRGAQKTLRACTVSTAPPAEVDAERLDRGRGLTPAWRDLRKKPPPPPAPLDRPAAQAAGVRETLNATSALAAERGDKINGLASRSQRMAEDADQFLDLAKQLNARQNRWF</sequence>
<dbReference type="CDD" id="cd15873">
    <property type="entry name" value="R-SNARE_STXBP5_6"/>
    <property type="match status" value="1"/>
</dbReference>
<feature type="region of interest" description="Disordered" evidence="4">
    <location>
        <begin position="1072"/>
        <end position="1106"/>
    </location>
</feature>
<dbReference type="Gene3D" id="1.20.5.110">
    <property type="match status" value="1"/>
</dbReference>
<accession>A0AA36MIK5</accession>
<gene>
    <name evidence="6" type="ORF">EVOR1521_LOCUS2987</name>
</gene>
<keyword evidence="3" id="KW-0175">Coiled coil</keyword>
<dbReference type="AlphaFoldDB" id="A0AA36MIK5"/>
<proteinExistence type="predicted"/>